<proteinExistence type="predicted"/>
<organism evidence="2 3">
    <name type="scientific">Scopulibacillus cellulosilyticus</name>
    <dbReference type="NCBI Taxonomy" id="2665665"/>
    <lineage>
        <taxon>Bacteria</taxon>
        <taxon>Bacillati</taxon>
        <taxon>Bacillota</taxon>
        <taxon>Bacilli</taxon>
        <taxon>Bacillales</taxon>
        <taxon>Sporolactobacillaceae</taxon>
        <taxon>Scopulibacillus</taxon>
    </lineage>
</organism>
<dbReference type="RefSeq" id="WP_380966761.1">
    <property type="nucleotide sequence ID" value="NZ_JBHTCO010000017.1"/>
</dbReference>
<evidence type="ECO:0000313" key="3">
    <source>
        <dbReference type="Proteomes" id="UP001596505"/>
    </source>
</evidence>
<evidence type="ECO:0000256" key="1">
    <source>
        <dbReference type="SAM" id="SignalP"/>
    </source>
</evidence>
<accession>A0ABW2Q1M6</accession>
<dbReference type="Pfam" id="PF14167">
    <property type="entry name" value="YfkD"/>
    <property type="match status" value="1"/>
</dbReference>
<protein>
    <submittedName>
        <fullName evidence="2">YfkD family protein</fullName>
    </submittedName>
</protein>
<reference evidence="3" key="1">
    <citation type="journal article" date="2019" name="Int. J. Syst. Evol. Microbiol.">
        <title>The Global Catalogue of Microorganisms (GCM) 10K type strain sequencing project: providing services to taxonomists for standard genome sequencing and annotation.</title>
        <authorList>
            <consortium name="The Broad Institute Genomics Platform"/>
            <consortium name="The Broad Institute Genome Sequencing Center for Infectious Disease"/>
            <person name="Wu L."/>
            <person name="Ma J."/>
        </authorList>
    </citation>
    <scope>NUCLEOTIDE SEQUENCE [LARGE SCALE GENOMIC DNA]</scope>
    <source>
        <strain evidence="3">CGMCC 1.16305</strain>
    </source>
</reference>
<dbReference type="EMBL" id="JBHTCO010000017">
    <property type="protein sequence ID" value="MFC7393930.1"/>
    <property type="molecule type" value="Genomic_DNA"/>
</dbReference>
<feature type="chain" id="PRO_5047068954" evidence="1">
    <location>
        <begin position="21"/>
        <end position="266"/>
    </location>
</feature>
<name>A0ABW2Q1M6_9BACL</name>
<gene>
    <name evidence="2" type="ORF">ACFQRG_13295</name>
</gene>
<dbReference type="Proteomes" id="UP001596505">
    <property type="component" value="Unassembled WGS sequence"/>
</dbReference>
<feature type="signal peptide" evidence="1">
    <location>
        <begin position="1"/>
        <end position="20"/>
    </location>
</feature>
<evidence type="ECO:0000313" key="2">
    <source>
        <dbReference type="EMBL" id="MFC7393930.1"/>
    </source>
</evidence>
<sequence length="266" mass="29976">MKKVILAVFLGLLISVPAYAKEQPKVPENKMNAVQVPKSVVDISKQNTYPNPSHDVPQLQPSQLTKTLLKTAKLKIENPTLVKVLNESNIHPSKLSIGYHARIFLGKWPLSYESNKTTVNWEYKKINDEKIDNLGGNETKKFNYNQDKEMKVNGGLTARVPNQKEVKKMVLMKAAEKTNLPISFSTIVGKGTKIDRVYHVEPKIVGHIYGYVPAVNEKGKITYGEVYLVLDGGKKYLEVKNIVQQGIGAWIPVQDHLSLRYFGTKY</sequence>
<keyword evidence="3" id="KW-1185">Reference proteome</keyword>
<dbReference type="InterPro" id="IPR025548">
    <property type="entry name" value="YfkD"/>
</dbReference>
<comment type="caution">
    <text evidence="2">The sequence shown here is derived from an EMBL/GenBank/DDBJ whole genome shotgun (WGS) entry which is preliminary data.</text>
</comment>
<keyword evidence="1" id="KW-0732">Signal</keyword>